<organism evidence="3 4">
    <name type="scientific">Seinonella peptonophila</name>
    <dbReference type="NCBI Taxonomy" id="112248"/>
    <lineage>
        <taxon>Bacteria</taxon>
        <taxon>Bacillati</taxon>
        <taxon>Bacillota</taxon>
        <taxon>Bacilli</taxon>
        <taxon>Bacillales</taxon>
        <taxon>Thermoactinomycetaceae</taxon>
        <taxon>Seinonella</taxon>
    </lineage>
</organism>
<sequence length="377" mass="42710">MNKTARIRSLDILRGFAILGTLLTNIWIFAYLGDLNYLFVGQQDIWSSGDSLLRVLSLALFNGKLLSLLAIMFGVGLELKYQQSLRKGRAWPGIYLWVSLILFIEGLLHFTLVMEYDILMSYAVTAVIVAYIVKRGERAIKWAMIIFGSIHLLLYLGVTVIQLSGASLSMGNMHEVVQLYQQGSWFEQVIFRLNNFILLRLELILAFSSNIFLFLTGVLLMRKGAFASDAQGIHIRRKLFRYGLLIGLPLNLLVFVPGGSFDLIVRYVFSAVLAIGYLGAFSLMAEKWQDWRIWNLLEQTGKMSLSCYVLQNLFCTVLFYGWGLGLGGKMGSVEVLLIWFGVAMLQIFFATTWLRFFQFGPIEAARRGILALITRQS</sequence>
<protein>
    <recommendedName>
        <fullName evidence="2">DUF418 domain-containing protein</fullName>
    </recommendedName>
</protein>
<dbReference type="OrthoDB" id="9807744at2"/>
<dbReference type="PANTHER" id="PTHR30590:SF2">
    <property type="entry name" value="INNER MEMBRANE PROTEIN"/>
    <property type="match status" value="1"/>
</dbReference>
<reference evidence="3 4" key="1">
    <citation type="submission" date="2016-11" db="EMBL/GenBank/DDBJ databases">
        <authorList>
            <person name="Jaros S."/>
            <person name="Januszkiewicz K."/>
            <person name="Wedrychowicz H."/>
        </authorList>
    </citation>
    <scope>NUCLEOTIDE SEQUENCE [LARGE SCALE GENOMIC DNA]</scope>
    <source>
        <strain evidence="3 4">DSM 44666</strain>
    </source>
</reference>
<gene>
    <name evidence="3" type="ORF">SAMN05444392_11120</name>
</gene>
<feature type="domain" description="DUF418" evidence="2">
    <location>
        <begin position="220"/>
        <end position="367"/>
    </location>
</feature>
<evidence type="ECO:0000256" key="1">
    <source>
        <dbReference type="SAM" id="Phobius"/>
    </source>
</evidence>
<feature type="transmembrane region" description="Helical" evidence="1">
    <location>
        <begin position="336"/>
        <end position="357"/>
    </location>
</feature>
<feature type="transmembrane region" description="Helical" evidence="1">
    <location>
        <begin position="94"/>
        <end position="112"/>
    </location>
</feature>
<proteinExistence type="predicted"/>
<evidence type="ECO:0000259" key="2">
    <source>
        <dbReference type="Pfam" id="PF04235"/>
    </source>
</evidence>
<dbReference type="EMBL" id="FQVL01000011">
    <property type="protein sequence ID" value="SHF22444.1"/>
    <property type="molecule type" value="Genomic_DNA"/>
</dbReference>
<dbReference type="PANTHER" id="PTHR30590">
    <property type="entry name" value="INNER MEMBRANE PROTEIN"/>
    <property type="match status" value="1"/>
</dbReference>
<feature type="transmembrane region" description="Helical" evidence="1">
    <location>
        <begin position="197"/>
        <end position="219"/>
    </location>
</feature>
<dbReference type="InterPro" id="IPR007349">
    <property type="entry name" value="DUF418"/>
</dbReference>
<dbReference type="STRING" id="112248.SAMN05444392_11120"/>
<feature type="transmembrane region" description="Helical" evidence="1">
    <location>
        <begin position="264"/>
        <end position="284"/>
    </location>
</feature>
<keyword evidence="4" id="KW-1185">Reference proteome</keyword>
<accession>A0A1M4ZWW3</accession>
<dbReference type="InterPro" id="IPR052529">
    <property type="entry name" value="Bact_Transport_Assoc"/>
</dbReference>
<feature type="transmembrane region" description="Helical" evidence="1">
    <location>
        <begin position="305"/>
        <end position="324"/>
    </location>
</feature>
<evidence type="ECO:0000313" key="3">
    <source>
        <dbReference type="EMBL" id="SHF22444.1"/>
    </source>
</evidence>
<dbReference type="Pfam" id="PF04235">
    <property type="entry name" value="DUF418"/>
    <property type="match status" value="1"/>
</dbReference>
<dbReference type="Proteomes" id="UP000184476">
    <property type="component" value="Unassembled WGS sequence"/>
</dbReference>
<dbReference type="AlphaFoldDB" id="A0A1M4ZWW3"/>
<feature type="transmembrane region" description="Helical" evidence="1">
    <location>
        <begin position="239"/>
        <end position="258"/>
    </location>
</feature>
<evidence type="ECO:0000313" key="4">
    <source>
        <dbReference type="Proteomes" id="UP000184476"/>
    </source>
</evidence>
<feature type="transmembrane region" description="Helical" evidence="1">
    <location>
        <begin position="52"/>
        <end position="73"/>
    </location>
</feature>
<keyword evidence="1" id="KW-1133">Transmembrane helix</keyword>
<feature type="transmembrane region" description="Helical" evidence="1">
    <location>
        <begin position="142"/>
        <end position="163"/>
    </location>
</feature>
<name>A0A1M4ZWW3_9BACL</name>
<feature type="transmembrane region" description="Helical" evidence="1">
    <location>
        <begin position="118"/>
        <end position="133"/>
    </location>
</feature>
<keyword evidence="1" id="KW-0472">Membrane</keyword>
<keyword evidence="1" id="KW-0812">Transmembrane</keyword>
<feature type="transmembrane region" description="Helical" evidence="1">
    <location>
        <begin position="12"/>
        <end position="32"/>
    </location>
</feature>
<dbReference type="RefSeq" id="WP_073156222.1">
    <property type="nucleotide sequence ID" value="NZ_FQVL01000011.1"/>
</dbReference>